<evidence type="ECO:0000256" key="2">
    <source>
        <dbReference type="ARBA" id="ARBA00006679"/>
    </source>
</evidence>
<comment type="caution">
    <text evidence="8">The sequence shown here is derived from an EMBL/GenBank/DDBJ whole genome shotgun (WGS) entry which is preliminary data.</text>
</comment>
<keyword evidence="6 7" id="KW-0472">Membrane</keyword>
<evidence type="ECO:0000256" key="5">
    <source>
        <dbReference type="ARBA" id="ARBA00022989"/>
    </source>
</evidence>
<keyword evidence="4 7" id="KW-0812">Transmembrane</keyword>
<feature type="transmembrane region" description="Helical" evidence="7">
    <location>
        <begin position="73"/>
        <end position="91"/>
    </location>
</feature>
<comment type="subcellular location">
    <subcellularLocation>
        <location evidence="1">Cell membrane</location>
        <topology evidence="1">Multi-pass membrane protein</topology>
    </subcellularLocation>
</comment>
<keyword evidence="5 7" id="KW-1133">Transmembrane helix</keyword>
<sequence length="126" mass="13051">MSNDLVLLVARIFLVALFLASGIPLIFAPGGFAGFMGSIGLPAPMLVTWIVIAVKVLGGLAVLVGFQTRYAAYALAAFSIGSALLGHTNWADMNEFNNFFKNFAIAGGFLALSVAGPGALSVSGRR</sequence>
<keyword evidence="3" id="KW-1003">Cell membrane</keyword>
<evidence type="ECO:0000256" key="1">
    <source>
        <dbReference type="ARBA" id="ARBA00004651"/>
    </source>
</evidence>
<comment type="similarity">
    <text evidence="2">Belongs to the DoxX family.</text>
</comment>
<accession>A0ABV3WRB4</accession>
<evidence type="ECO:0000256" key="4">
    <source>
        <dbReference type="ARBA" id="ARBA00022692"/>
    </source>
</evidence>
<dbReference type="PANTHER" id="PTHR33452">
    <property type="entry name" value="OXIDOREDUCTASE CATD-RELATED"/>
    <property type="match status" value="1"/>
</dbReference>
<dbReference type="PANTHER" id="PTHR33452:SF1">
    <property type="entry name" value="INNER MEMBRANE PROTEIN YPHA-RELATED"/>
    <property type="match status" value="1"/>
</dbReference>
<gene>
    <name evidence="8" type="ORF">V1479_07280</name>
</gene>
<feature type="transmembrane region" description="Helical" evidence="7">
    <location>
        <begin position="46"/>
        <end position="66"/>
    </location>
</feature>
<dbReference type="InterPro" id="IPR051907">
    <property type="entry name" value="DoxX-like_oxidoreductase"/>
</dbReference>
<keyword evidence="9" id="KW-1185">Reference proteome</keyword>
<evidence type="ECO:0000256" key="7">
    <source>
        <dbReference type="SAM" id="Phobius"/>
    </source>
</evidence>
<feature type="transmembrane region" description="Helical" evidence="7">
    <location>
        <begin position="103"/>
        <end position="122"/>
    </location>
</feature>
<dbReference type="Proteomes" id="UP001559025">
    <property type="component" value="Unassembled WGS sequence"/>
</dbReference>
<evidence type="ECO:0000256" key="6">
    <source>
        <dbReference type="ARBA" id="ARBA00023136"/>
    </source>
</evidence>
<evidence type="ECO:0000313" key="9">
    <source>
        <dbReference type="Proteomes" id="UP001559025"/>
    </source>
</evidence>
<dbReference type="EMBL" id="JAZHFV010000002">
    <property type="protein sequence ID" value="MEX4007100.1"/>
    <property type="molecule type" value="Genomic_DNA"/>
</dbReference>
<reference evidence="8 9" key="1">
    <citation type="submission" date="2024-01" db="EMBL/GenBank/DDBJ databases">
        <title>New evidence supports the origin of RcGTA from prophage.</title>
        <authorList>
            <person name="Xu Y."/>
            <person name="Liu B."/>
            <person name="Chen F."/>
        </authorList>
    </citation>
    <scope>NUCLEOTIDE SEQUENCE [LARGE SCALE GENOMIC DNA]</scope>
    <source>
        <strain evidence="8 9">CBW1107-2</strain>
    </source>
</reference>
<organism evidence="8 9">
    <name type="scientific">Neoaquamicrobium sediminum</name>
    <dbReference type="NCBI Taxonomy" id="1849104"/>
    <lineage>
        <taxon>Bacteria</taxon>
        <taxon>Pseudomonadati</taxon>
        <taxon>Pseudomonadota</taxon>
        <taxon>Alphaproteobacteria</taxon>
        <taxon>Hyphomicrobiales</taxon>
        <taxon>Phyllobacteriaceae</taxon>
        <taxon>Neoaquamicrobium</taxon>
    </lineage>
</organism>
<name>A0ABV3WRB4_9HYPH</name>
<evidence type="ECO:0000313" key="8">
    <source>
        <dbReference type="EMBL" id="MEX4007100.1"/>
    </source>
</evidence>
<protein>
    <submittedName>
        <fullName evidence="8">DoxX family protein</fullName>
    </submittedName>
</protein>
<proteinExistence type="inferred from homology"/>
<dbReference type="InterPro" id="IPR032808">
    <property type="entry name" value="DoxX"/>
</dbReference>
<dbReference type="RefSeq" id="WP_173186867.1">
    <property type="nucleotide sequence ID" value="NZ_JABETK010000001.1"/>
</dbReference>
<dbReference type="Pfam" id="PF07681">
    <property type="entry name" value="DoxX"/>
    <property type="match status" value="1"/>
</dbReference>
<evidence type="ECO:0000256" key="3">
    <source>
        <dbReference type="ARBA" id="ARBA00022475"/>
    </source>
</evidence>